<dbReference type="GO" id="GO:0071555">
    <property type="term" value="P:cell wall organization"/>
    <property type="evidence" value="ECO:0007669"/>
    <property type="project" value="UniProtKB-KW"/>
</dbReference>
<organism evidence="18 19">
    <name type="scientific">Microlunatus antarcticus</name>
    <dbReference type="NCBI Taxonomy" id="53388"/>
    <lineage>
        <taxon>Bacteria</taxon>
        <taxon>Bacillati</taxon>
        <taxon>Actinomycetota</taxon>
        <taxon>Actinomycetes</taxon>
        <taxon>Propionibacteriales</taxon>
        <taxon>Propionibacteriaceae</taxon>
        <taxon>Microlunatus</taxon>
    </lineage>
</organism>
<evidence type="ECO:0000256" key="4">
    <source>
        <dbReference type="ARBA" id="ARBA00021581"/>
    </source>
</evidence>
<evidence type="ECO:0000256" key="8">
    <source>
        <dbReference type="ARBA" id="ARBA00022960"/>
    </source>
</evidence>
<feature type="transmembrane region" description="Helical" evidence="17">
    <location>
        <begin position="118"/>
        <end position="136"/>
    </location>
</feature>
<comment type="subcellular location">
    <subcellularLocation>
        <location evidence="1 17">Cell membrane</location>
        <topology evidence="1 17">Multi-pass membrane protein</topology>
    </subcellularLocation>
</comment>
<keyword evidence="10 17" id="KW-1133">Transmembrane helix</keyword>
<evidence type="ECO:0000256" key="12">
    <source>
        <dbReference type="ARBA" id="ARBA00023251"/>
    </source>
</evidence>
<dbReference type="GO" id="GO:0050380">
    <property type="term" value="F:undecaprenyl-diphosphatase activity"/>
    <property type="evidence" value="ECO:0007669"/>
    <property type="project" value="UniProtKB-UniRule"/>
</dbReference>
<protein>
    <recommendedName>
        <fullName evidence="4 17">Undecaprenyl-diphosphatase</fullName>
        <ecNumber evidence="3 17">3.6.1.27</ecNumber>
    </recommendedName>
    <alternativeName>
        <fullName evidence="15 17">Bacitracin resistance protein</fullName>
    </alternativeName>
    <alternativeName>
        <fullName evidence="14 17">Undecaprenyl pyrophosphate phosphatase</fullName>
    </alternativeName>
</protein>
<dbReference type="PANTHER" id="PTHR30622">
    <property type="entry name" value="UNDECAPRENYL-DIPHOSPHATASE"/>
    <property type="match status" value="1"/>
</dbReference>
<dbReference type="Proteomes" id="UP000565572">
    <property type="component" value="Unassembled WGS sequence"/>
</dbReference>
<evidence type="ECO:0000256" key="10">
    <source>
        <dbReference type="ARBA" id="ARBA00022989"/>
    </source>
</evidence>
<dbReference type="AlphaFoldDB" id="A0A7W5JS47"/>
<keyword evidence="11 17" id="KW-0472">Membrane</keyword>
<keyword evidence="8 17" id="KW-0133">Cell shape</keyword>
<dbReference type="HAMAP" id="MF_01006">
    <property type="entry name" value="Undec_diphosphatase"/>
    <property type="match status" value="1"/>
</dbReference>
<keyword evidence="9 17" id="KW-0573">Peptidoglycan synthesis</keyword>
<comment type="caution">
    <text evidence="18">The sequence shown here is derived from an EMBL/GenBank/DDBJ whole genome shotgun (WGS) entry which is preliminary data.</text>
</comment>
<feature type="transmembrane region" description="Helical" evidence="17">
    <location>
        <begin position="90"/>
        <end position="112"/>
    </location>
</feature>
<dbReference type="InterPro" id="IPR003824">
    <property type="entry name" value="UppP"/>
</dbReference>
<keyword evidence="7 17" id="KW-0378">Hydrolase</keyword>
<dbReference type="PANTHER" id="PTHR30622:SF3">
    <property type="entry name" value="UNDECAPRENYL-DIPHOSPHATASE"/>
    <property type="match status" value="1"/>
</dbReference>
<evidence type="ECO:0000256" key="13">
    <source>
        <dbReference type="ARBA" id="ARBA00023316"/>
    </source>
</evidence>
<evidence type="ECO:0000256" key="16">
    <source>
        <dbReference type="ARBA" id="ARBA00047594"/>
    </source>
</evidence>
<evidence type="ECO:0000256" key="2">
    <source>
        <dbReference type="ARBA" id="ARBA00010621"/>
    </source>
</evidence>
<evidence type="ECO:0000256" key="3">
    <source>
        <dbReference type="ARBA" id="ARBA00012374"/>
    </source>
</evidence>
<evidence type="ECO:0000256" key="17">
    <source>
        <dbReference type="HAMAP-Rule" id="MF_01006"/>
    </source>
</evidence>
<feature type="transmembrane region" description="Helical" evidence="17">
    <location>
        <begin position="43"/>
        <end position="62"/>
    </location>
</feature>
<evidence type="ECO:0000313" key="19">
    <source>
        <dbReference type="Proteomes" id="UP000565572"/>
    </source>
</evidence>
<evidence type="ECO:0000256" key="1">
    <source>
        <dbReference type="ARBA" id="ARBA00004651"/>
    </source>
</evidence>
<dbReference type="EC" id="3.6.1.27" evidence="3 17"/>
<evidence type="ECO:0000256" key="7">
    <source>
        <dbReference type="ARBA" id="ARBA00022801"/>
    </source>
</evidence>
<evidence type="ECO:0000256" key="15">
    <source>
        <dbReference type="ARBA" id="ARBA00032932"/>
    </source>
</evidence>
<dbReference type="NCBIfam" id="TIGR00753">
    <property type="entry name" value="undec_PP_bacA"/>
    <property type="match status" value="1"/>
</dbReference>
<dbReference type="NCBIfam" id="NF001392">
    <property type="entry name" value="PRK00281.2-1"/>
    <property type="match status" value="1"/>
</dbReference>
<dbReference type="GO" id="GO:0005886">
    <property type="term" value="C:plasma membrane"/>
    <property type="evidence" value="ECO:0007669"/>
    <property type="project" value="UniProtKB-SubCell"/>
</dbReference>
<dbReference type="Pfam" id="PF02673">
    <property type="entry name" value="BacA"/>
    <property type="match status" value="1"/>
</dbReference>
<keyword evidence="13 17" id="KW-0961">Cell wall biogenesis/degradation</keyword>
<accession>A0A7W5JS47</accession>
<dbReference type="RefSeq" id="WP_183335968.1">
    <property type="nucleotide sequence ID" value="NZ_JACHZG010000001.1"/>
</dbReference>
<evidence type="ECO:0000256" key="6">
    <source>
        <dbReference type="ARBA" id="ARBA00022692"/>
    </source>
</evidence>
<dbReference type="GO" id="GO:0046677">
    <property type="term" value="P:response to antibiotic"/>
    <property type="evidence" value="ECO:0007669"/>
    <property type="project" value="UniProtKB-UniRule"/>
</dbReference>
<evidence type="ECO:0000256" key="11">
    <source>
        <dbReference type="ARBA" id="ARBA00023136"/>
    </source>
</evidence>
<comment type="function">
    <text evidence="17">Catalyzes the dephosphorylation of undecaprenyl diphosphate (UPP). Confers resistance to bacitracin.</text>
</comment>
<reference evidence="18 19" key="1">
    <citation type="submission" date="2020-08" db="EMBL/GenBank/DDBJ databases">
        <title>Sequencing the genomes of 1000 actinobacteria strains.</title>
        <authorList>
            <person name="Klenk H.-P."/>
        </authorList>
    </citation>
    <scope>NUCLEOTIDE SEQUENCE [LARGE SCALE GENOMIC DNA]</scope>
    <source>
        <strain evidence="18 19">DSM 11053</strain>
    </source>
</reference>
<name>A0A7W5JS47_9ACTN</name>
<sequence length="278" mass="29457">MNFWQAILLGVVEGITEFLPVSSTGHLTIVEKLLGLSVDDRGVTAFTAVIQVGAILGSIVYFRGDIIRLATAWFRGLANKAARAERDYKMAWLVIAGSIPIGIVGFAARDLITGPLRSLWFVVAGLVVWSFVMILAERYGRQDRGEESLTLKDSLVVGLFQCIALIPGVSRSGATISAGLFRGLDRVSATRLAFFLAIPALTAAGVFEAVGSADDIASSVGWGPTIVGTVVSLVVALAAIAWLLRIVAKFPITVFVAYRLVLAAVVAVLLLTGVVDAR</sequence>
<gene>
    <name evidence="17" type="primary">uppP</name>
    <name evidence="18" type="ORF">FHX39_000172</name>
</gene>
<evidence type="ECO:0000256" key="9">
    <source>
        <dbReference type="ARBA" id="ARBA00022984"/>
    </source>
</evidence>
<proteinExistence type="inferred from homology"/>
<keyword evidence="19" id="KW-1185">Reference proteome</keyword>
<evidence type="ECO:0000313" key="18">
    <source>
        <dbReference type="EMBL" id="MBB3325228.1"/>
    </source>
</evidence>
<feature type="transmembrane region" description="Helical" evidence="17">
    <location>
        <begin position="222"/>
        <end position="244"/>
    </location>
</feature>
<feature type="transmembrane region" description="Helical" evidence="17">
    <location>
        <begin position="192"/>
        <end position="210"/>
    </location>
</feature>
<keyword evidence="5 17" id="KW-1003">Cell membrane</keyword>
<evidence type="ECO:0000256" key="14">
    <source>
        <dbReference type="ARBA" id="ARBA00032707"/>
    </source>
</evidence>
<comment type="miscellaneous">
    <text evidence="17">Bacitracin is thought to be involved in the inhibition of peptidoglycan synthesis by sequestering undecaprenyl diphosphate, thereby reducing the pool of lipid carrier available.</text>
</comment>
<dbReference type="GO" id="GO:0008360">
    <property type="term" value="P:regulation of cell shape"/>
    <property type="evidence" value="ECO:0007669"/>
    <property type="project" value="UniProtKB-KW"/>
</dbReference>
<feature type="transmembrane region" description="Helical" evidence="17">
    <location>
        <begin position="256"/>
        <end position="275"/>
    </location>
</feature>
<keyword evidence="12 17" id="KW-0046">Antibiotic resistance</keyword>
<evidence type="ECO:0000256" key="5">
    <source>
        <dbReference type="ARBA" id="ARBA00022475"/>
    </source>
</evidence>
<dbReference type="EMBL" id="JACHZG010000001">
    <property type="protein sequence ID" value="MBB3325228.1"/>
    <property type="molecule type" value="Genomic_DNA"/>
</dbReference>
<comment type="catalytic activity">
    <reaction evidence="16 17">
        <text>di-trans,octa-cis-undecaprenyl diphosphate + H2O = di-trans,octa-cis-undecaprenyl phosphate + phosphate + H(+)</text>
        <dbReference type="Rhea" id="RHEA:28094"/>
        <dbReference type="ChEBI" id="CHEBI:15377"/>
        <dbReference type="ChEBI" id="CHEBI:15378"/>
        <dbReference type="ChEBI" id="CHEBI:43474"/>
        <dbReference type="ChEBI" id="CHEBI:58405"/>
        <dbReference type="ChEBI" id="CHEBI:60392"/>
        <dbReference type="EC" id="3.6.1.27"/>
    </reaction>
</comment>
<keyword evidence="6 17" id="KW-0812">Transmembrane</keyword>
<comment type="similarity">
    <text evidence="2 17">Belongs to the UppP family.</text>
</comment>
<dbReference type="GO" id="GO:0009252">
    <property type="term" value="P:peptidoglycan biosynthetic process"/>
    <property type="evidence" value="ECO:0007669"/>
    <property type="project" value="UniProtKB-KW"/>
</dbReference>